<organism evidence="1 2">
    <name type="scientific">Zarea fungicola</name>
    <dbReference type="NCBI Taxonomy" id="93591"/>
    <lineage>
        <taxon>Eukaryota</taxon>
        <taxon>Fungi</taxon>
        <taxon>Dikarya</taxon>
        <taxon>Ascomycota</taxon>
        <taxon>Pezizomycotina</taxon>
        <taxon>Sordariomycetes</taxon>
        <taxon>Hypocreomycetidae</taxon>
        <taxon>Hypocreales</taxon>
        <taxon>Cordycipitaceae</taxon>
        <taxon>Zarea</taxon>
    </lineage>
</organism>
<dbReference type="EMBL" id="JANJQO010001286">
    <property type="protein sequence ID" value="KAJ2971721.1"/>
    <property type="molecule type" value="Genomic_DNA"/>
</dbReference>
<reference evidence="1" key="1">
    <citation type="submission" date="2022-08" db="EMBL/GenBank/DDBJ databases">
        <title>Genome Sequence of Lecanicillium fungicola.</title>
        <authorList>
            <person name="Buettner E."/>
        </authorList>
    </citation>
    <scope>NUCLEOTIDE SEQUENCE</scope>
    <source>
        <strain evidence="1">Babe33</strain>
    </source>
</reference>
<name>A0ACC1MZA7_9HYPO</name>
<accession>A0ACC1MZA7</accession>
<gene>
    <name evidence="1" type="ORF">NQ176_g7552</name>
</gene>
<evidence type="ECO:0000313" key="2">
    <source>
        <dbReference type="Proteomes" id="UP001143910"/>
    </source>
</evidence>
<comment type="caution">
    <text evidence="1">The sequence shown here is derived from an EMBL/GenBank/DDBJ whole genome shotgun (WGS) entry which is preliminary data.</text>
</comment>
<dbReference type="Proteomes" id="UP001143910">
    <property type="component" value="Unassembled WGS sequence"/>
</dbReference>
<protein>
    <submittedName>
        <fullName evidence="1">Uncharacterized protein</fullName>
    </submittedName>
</protein>
<sequence>MTTGLSNADFKKAAEDVKTLSNKPDNATLLKVRTAGGFHPAYKCAYSSKLYALFKQATVGDNETEAPGMMDFTGKAKWNAWNDVKGLSQDDATHQYIGLANDLVAAD</sequence>
<proteinExistence type="predicted"/>
<evidence type="ECO:0000313" key="1">
    <source>
        <dbReference type="EMBL" id="KAJ2971721.1"/>
    </source>
</evidence>
<keyword evidence="2" id="KW-1185">Reference proteome</keyword>